<proteinExistence type="predicted"/>
<accession>A0AAI9X6C7</accession>
<evidence type="ECO:0000313" key="1">
    <source>
        <dbReference type="EMBL" id="KAJ9485427.1"/>
    </source>
</evidence>
<reference evidence="1" key="2">
    <citation type="journal article" date="2016" name="Fungal Biol.">
        <title>Ochratoxin A production by Penicillium thymicola.</title>
        <authorList>
            <person name="Nguyen H.D.T."/>
            <person name="McMullin D.R."/>
            <person name="Ponomareva E."/>
            <person name="Riley R."/>
            <person name="Pomraning K.R."/>
            <person name="Baker S.E."/>
            <person name="Seifert K.A."/>
        </authorList>
    </citation>
    <scope>NUCLEOTIDE SEQUENCE</scope>
    <source>
        <strain evidence="1">DAOM 180753</strain>
    </source>
</reference>
<protein>
    <submittedName>
        <fullName evidence="1">Uncharacterized protein</fullName>
    </submittedName>
</protein>
<dbReference type="Proteomes" id="UP001227192">
    <property type="component" value="Unassembled WGS sequence"/>
</dbReference>
<evidence type="ECO:0000313" key="2">
    <source>
        <dbReference type="Proteomes" id="UP001227192"/>
    </source>
</evidence>
<sequence length="8" mass="967">PSHSMPRR</sequence>
<keyword evidence="2" id="KW-1185">Reference proteome</keyword>
<gene>
    <name evidence="1" type="ORF">VN97_g7928</name>
</gene>
<reference evidence="1" key="1">
    <citation type="submission" date="2015-06" db="EMBL/GenBank/DDBJ databases">
        <authorList>
            <person name="Nguyen H."/>
        </authorList>
    </citation>
    <scope>NUCLEOTIDE SEQUENCE</scope>
    <source>
        <strain evidence="1">DAOM 180753</strain>
    </source>
</reference>
<comment type="caution">
    <text evidence="1">The sequence shown here is derived from an EMBL/GenBank/DDBJ whole genome shotgun (WGS) entry which is preliminary data.</text>
</comment>
<feature type="non-terminal residue" evidence="1">
    <location>
        <position position="1"/>
    </location>
</feature>
<organism evidence="1 2">
    <name type="scientific">Penicillium thymicola</name>
    <dbReference type="NCBI Taxonomy" id="293382"/>
    <lineage>
        <taxon>Eukaryota</taxon>
        <taxon>Fungi</taxon>
        <taxon>Dikarya</taxon>
        <taxon>Ascomycota</taxon>
        <taxon>Pezizomycotina</taxon>
        <taxon>Eurotiomycetes</taxon>
        <taxon>Eurotiomycetidae</taxon>
        <taxon>Eurotiales</taxon>
        <taxon>Aspergillaceae</taxon>
        <taxon>Penicillium</taxon>
    </lineage>
</organism>
<dbReference type="EMBL" id="LACB01000267">
    <property type="protein sequence ID" value="KAJ9485427.1"/>
    <property type="molecule type" value="Genomic_DNA"/>
</dbReference>
<name>A0AAI9X6C7_PENTH</name>